<dbReference type="InterPro" id="IPR036237">
    <property type="entry name" value="Xyl_isomerase-like_sf"/>
</dbReference>
<proteinExistence type="predicted"/>
<dbReference type="InterPro" id="IPR050312">
    <property type="entry name" value="IolE/XylAMocC-like"/>
</dbReference>
<evidence type="ECO:0000313" key="3">
    <source>
        <dbReference type="Proteomes" id="UP000256485"/>
    </source>
</evidence>
<gene>
    <name evidence="2" type="ORF">DFJ64_3435</name>
</gene>
<dbReference type="Gene3D" id="3.20.20.150">
    <property type="entry name" value="Divalent-metal-dependent TIM barrel enzymes"/>
    <property type="match status" value="1"/>
</dbReference>
<comment type="caution">
    <text evidence="2">The sequence shown here is derived from an EMBL/GenBank/DDBJ whole genome shotgun (WGS) entry which is preliminary data.</text>
</comment>
<keyword evidence="3" id="KW-1185">Reference proteome</keyword>
<sequence length="277" mass="30870">MIKLSFSTLGCPQYTLDQVISTATRHGYDGVELRFLRGQVALETLEEFSPSGIRRTRELFERHGVAVSCVDTSVRFTSPDPAERTTQLEQTKTYARIAAELGAPYIRLFGGAVPEASPEREETTRRIAEGLAEAAAIAASEGVTAVLETHDSFCTAAQIRELFSYASSDDLGILWDVLHSYRTGESFEETWRGLGPRIRHVHLKDADNLSPTSFQPRLAGQGAVPLGEVVDLLRRVDYQGYVSFEWEKAWHPEIEEPEVAIPQFADYLRPLLNRPAS</sequence>
<dbReference type="EMBL" id="QTUC01000001">
    <property type="protein sequence ID" value="REF37973.1"/>
    <property type="molecule type" value="Genomic_DNA"/>
</dbReference>
<dbReference type="RefSeq" id="WP_170152654.1">
    <property type="nucleotide sequence ID" value="NZ_QTUC01000001.1"/>
</dbReference>
<organism evidence="2 3">
    <name type="scientific">Thermasporomyces composti</name>
    <dbReference type="NCBI Taxonomy" id="696763"/>
    <lineage>
        <taxon>Bacteria</taxon>
        <taxon>Bacillati</taxon>
        <taxon>Actinomycetota</taxon>
        <taxon>Actinomycetes</taxon>
        <taxon>Propionibacteriales</taxon>
        <taxon>Nocardioidaceae</taxon>
        <taxon>Thermasporomyces</taxon>
    </lineage>
</organism>
<dbReference type="Pfam" id="PF01261">
    <property type="entry name" value="AP_endonuc_2"/>
    <property type="match status" value="1"/>
</dbReference>
<name>A0A3D9VB97_THECX</name>
<protein>
    <submittedName>
        <fullName evidence="2">Sugar phosphate isomerase/epimerase</fullName>
    </submittedName>
</protein>
<dbReference type="PANTHER" id="PTHR12110:SF21">
    <property type="entry name" value="XYLOSE ISOMERASE-LIKE TIM BARREL DOMAIN-CONTAINING PROTEIN"/>
    <property type="match status" value="1"/>
</dbReference>
<dbReference type="InterPro" id="IPR013022">
    <property type="entry name" value="Xyl_isomerase-like_TIM-brl"/>
</dbReference>
<accession>A0A3D9VB97</accession>
<evidence type="ECO:0000313" key="2">
    <source>
        <dbReference type="EMBL" id="REF37973.1"/>
    </source>
</evidence>
<dbReference type="Proteomes" id="UP000256485">
    <property type="component" value="Unassembled WGS sequence"/>
</dbReference>
<keyword evidence="2" id="KW-0413">Isomerase</keyword>
<evidence type="ECO:0000259" key="1">
    <source>
        <dbReference type="Pfam" id="PF01261"/>
    </source>
</evidence>
<dbReference type="SUPFAM" id="SSF51658">
    <property type="entry name" value="Xylose isomerase-like"/>
    <property type="match status" value="1"/>
</dbReference>
<feature type="domain" description="Xylose isomerase-like TIM barrel" evidence="1">
    <location>
        <begin position="23"/>
        <end position="260"/>
    </location>
</feature>
<dbReference type="AlphaFoldDB" id="A0A3D9VB97"/>
<dbReference type="PANTHER" id="PTHR12110">
    <property type="entry name" value="HYDROXYPYRUVATE ISOMERASE"/>
    <property type="match status" value="1"/>
</dbReference>
<dbReference type="GO" id="GO:0016853">
    <property type="term" value="F:isomerase activity"/>
    <property type="evidence" value="ECO:0007669"/>
    <property type="project" value="UniProtKB-KW"/>
</dbReference>
<reference evidence="2 3" key="1">
    <citation type="submission" date="2018-08" db="EMBL/GenBank/DDBJ databases">
        <title>Sequencing the genomes of 1000 actinobacteria strains.</title>
        <authorList>
            <person name="Klenk H.-P."/>
        </authorList>
    </citation>
    <scope>NUCLEOTIDE SEQUENCE [LARGE SCALE GENOMIC DNA]</scope>
    <source>
        <strain evidence="2 3">DSM 22891</strain>
    </source>
</reference>